<evidence type="ECO:0000313" key="3">
    <source>
        <dbReference type="Proteomes" id="UP001374893"/>
    </source>
</evidence>
<dbReference type="SUPFAM" id="SSF46955">
    <property type="entry name" value="Putative DNA-binding domain"/>
    <property type="match status" value="1"/>
</dbReference>
<proteinExistence type="predicted"/>
<dbReference type="InterPro" id="IPR009061">
    <property type="entry name" value="DNA-bd_dom_put_sf"/>
</dbReference>
<reference evidence="2 3" key="1">
    <citation type="submission" date="2021-06" db="EMBL/GenBank/DDBJ databases">
        <title>Complete genome of Haloferula helveola possessing various polysaccharide degrading enzymes.</title>
        <authorList>
            <person name="Takami H."/>
            <person name="Huang C."/>
            <person name="Hamasaki K."/>
        </authorList>
    </citation>
    <scope>NUCLEOTIDE SEQUENCE [LARGE SCALE GENOMIC DNA]</scope>
    <source>
        <strain evidence="2 3">CN-1</strain>
    </source>
</reference>
<dbReference type="EMBL" id="AP024702">
    <property type="protein sequence ID" value="BCX49845.1"/>
    <property type="molecule type" value="Genomic_DNA"/>
</dbReference>
<feature type="domain" description="Helix-turn-helix" evidence="1">
    <location>
        <begin position="13"/>
        <end position="62"/>
    </location>
</feature>
<name>A0ABM7RGV7_9BACT</name>
<protein>
    <submittedName>
        <fullName evidence="2">Excisionase</fullName>
    </submittedName>
</protein>
<dbReference type="Pfam" id="PF12728">
    <property type="entry name" value="HTH_17"/>
    <property type="match status" value="1"/>
</dbReference>
<evidence type="ECO:0000313" key="2">
    <source>
        <dbReference type="EMBL" id="BCX49845.1"/>
    </source>
</evidence>
<dbReference type="NCBIfam" id="TIGR01764">
    <property type="entry name" value="excise"/>
    <property type="match status" value="1"/>
</dbReference>
<dbReference type="InterPro" id="IPR010093">
    <property type="entry name" value="SinI_DNA-bd"/>
</dbReference>
<sequence length="71" mass="8153">MFVPMHEKAQPPLLTRNEAAEALAISLRLFDSLVAKGEIPVIRIGKSVRIRPSTIEYFIEAREGYRNRTKR</sequence>
<accession>A0ABM7RGV7</accession>
<evidence type="ECO:0000259" key="1">
    <source>
        <dbReference type="Pfam" id="PF12728"/>
    </source>
</evidence>
<gene>
    <name evidence="2" type="ORF">HAHE_37530</name>
</gene>
<keyword evidence="3" id="KW-1185">Reference proteome</keyword>
<organism evidence="2 3">
    <name type="scientific">Haloferula helveola</name>
    <dbReference type="NCBI Taxonomy" id="490095"/>
    <lineage>
        <taxon>Bacteria</taxon>
        <taxon>Pseudomonadati</taxon>
        <taxon>Verrucomicrobiota</taxon>
        <taxon>Verrucomicrobiia</taxon>
        <taxon>Verrucomicrobiales</taxon>
        <taxon>Verrucomicrobiaceae</taxon>
        <taxon>Haloferula</taxon>
    </lineage>
</organism>
<dbReference type="InterPro" id="IPR041657">
    <property type="entry name" value="HTH_17"/>
</dbReference>
<dbReference type="Proteomes" id="UP001374893">
    <property type="component" value="Chromosome"/>
</dbReference>